<accession>A0ABU6SUE0</accession>
<comment type="caution">
    <text evidence="1">The sequence shown here is derived from an EMBL/GenBank/DDBJ whole genome shotgun (WGS) entry which is preliminary data.</text>
</comment>
<sequence>MRQSELWIKSYRDRKSPMNSGELLWPLYRGRSGYFAVWSGSGQTFSEGVRVRAPILVYNFVLEIPTSTLLDLLPRTLPHVLVSDQDRQVNLDGIVRTTPICFLGFRSNSPWVFRDPSNAKISRRTVYTAPYAFSLSFFRSHLYLRCGRIFNLVPWGSRYIRHLSSAIEPRVLTPRRHYPRLGVAEPPSPFSLIHHPMPRHDARRLGVDEAARKMTLHQGLSA</sequence>
<proteinExistence type="predicted"/>
<evidence type="ECO:0000313" key="1">
    <source>
        <dbReference type="EMBL" id="MED6139962.1"/>
    </source>
</evidence>
<dbReference type="EMBL" id="JASCZI010062036">
    <property type="protein sequence ID" value="MED6139962.1"/>
    <property type="molecule type" value="Genomic_DNA"/>
</dbReference>
<evidence type="ECO:0000313" key="2">
    <source>
        <dbReference type="Proteomes" id="UP001341840"/>
    </source>
</evidence>
<keyword evidence="2" id="KW-1185">Reference proteome</keyword>
<organism evidence="1 2">
    <name type="scientific">Stylosanthes scabra</name>
    <dbReference type="NCBI Taxonomy" id="79078"/>
    <lineage>
        <taxon>Eukaryota</taxon>
        <taxon>Viridiplantae</taxon>
        <taxon>Streptophyta</taxon>
        <taxon>Embryophyta</taxon>
        <taxon>Tracheophyta</taxon>
        <taxon>Spermatophyta</taxon>
        <taxon>Magnoliopsida</taxon>
        <taxon>eudicotyledons</taxon>
        <taxon>Gunneridae</taxon>
        <taxon>Pentapetalae</taxon>
        <taxon>rosids</taxon>
        <taxon>fabids</taxon>
        <taxon>Fabales</taxon>
        <taxon>Fabaceae</taxon>
        <taxon>Papilionoideae</taxon>
        <taxon>50 kb inversion clade</taxon>
        <taxon>dalbergioids sensu lato</taxon>
        <taxon>Dalbergieae</taxon>
        <taxon>Pterocarpus clade</taxon>
        <taxon>Stylosanthes</taxon>
    </lineage>
</organism>
<reference evidence="1 2" key="1">
    <citation type="journal article" date="2023" name="Plants (Basel)">
        <title>Bridging the Gap: Combining Genomics and Transcriptomics Approaches to Understand Stylosanthes scabra, an Orphan Legume from the Brazilian Caatinga.</title>
        <authorList>
            <person name="Ferreira-Neto J.R.C."/>
            <person name="da Silva M.D."/>
            <person name="Binneck E."/>
            <person name="de Melo N.F."/>
            <person name="da Silva R.H."/>
            <person name="de Melo A.L.T.M."/>
            <person name="Pandolfi V."/>
            <person name="Bustamante F.O."/>
            <person name="Brasileiro-Vidal A.C."/>
            <person name="Benko-Iseppon A.M."/>
        </authorList>
    </citation>
    <scope>NUCLEOTIDE SEQUENCE [LARGE SCALE GENOMIC DNA]</scope>
    <source>
        <tissue evidence="1">Leaves</tissue>
    </source>
</reference>
<dbReference type="Proteomes" id="UP001341840">
    <property type="component" value="Unassembled WGS sequence"/>
</dbReference>
<name>A0ABU6SUE0_9FABA</name>
<protein>
    <submittedName>
        <fullName evidence="1">Uncharacterized protein</fullName>
    </submittedName>
</protein>
<gene>
    <name evidence="1" type="ORF">PIB30_088699</name>
</gene>